<feature type="compositionally biased region" description="Polar residues" evidence="1">
    <location>
        <begin position="407"/>
        <end position="419"/>
    </location>
</feature>
<feature type="region of interest" description="Disordered" evidence="1">
    <location>
        <begin position="342"/>
        <end position="371"/>
    </location>
</feature>
<dbReference type="Pfam" id="PF13650">
    <property type="entry name" value="Asp_protease_2"/>
    <property type="match status" value="1"/>
</dbReference>
<dbReference type="CDD" id="cd00303">
    <property type="entry name" value="retropepsin_like"/>
    <property type="match status" value="1"/>
</dbReference>
<name>A0A7R8Z826_TIMDO</name>
<reference evidence="2" key="1">
    <citation type="submission" date="2020-11" db="EMBL/GenBank/DDBJ databases">
        <authorList>
            <person name="Tran Van P."/>
        </authorList>
    </citation>
    <scope>NUCLEOTIDE SEQUENCE</scope>
</reference>
<dbReference type="EMBL" id="OA564723">
    <property type="protein sequence ID" value="CAD7195367.1"/>
    <property type="molecule type" value="Genomic_DNA"/>
</dbReference>
<evidence type="ECO:0000313" key="2">
    <source>
        <dbReference type="EMBL" id="CAD7195367.1"/>
    </source>
</evidence>
<feature type="region of interest" description="Disordered" evidence="1">
    <location>
        <begin position="393"/>
        <end position="435"/>
    </location>
</feature>
<proteinExistence type="predicted"/>
<dbReference type="AlphaFoldDB" id="A0A7R8Z826"/>
<organism evidence="2">
    <name type="scientific">Timema douglasi</name>
    <name type="common">Walking stick</name>
    <dbReference type="NCBI Taxonomy" id="61478"/>
    <lineage>
        <taxon>Eukaryota</taxon>
        <taxon>Metazoa</taxon>
        <taxon>Ecdysozoa</taxon>
        <taxon>Arthropoda</taxon>
        <taxon>Hexapoda</taxon>
        <taxon>Insecta</taxon>
        <taxon>Pterygota</taxon>
        <taxon>Neoptera</taxon>
        <taxon>Polyneoptera</taxon>
        <taxon>Phasmatodea</taxon>
        <taxon>Timematodea</taxon>
        <taxon>Timematoidea</taxon>
        <taxon>Timematidae</taxon>
        <taxon>Timema</taxon>
    </lineage>
</organism>
<accession>A0A7R8Z826</accession>
<evidence type="ECO:0000256" key="1">
    <source>
        <dbReference type="SAM" id="MobiDB-lite"/>
    </source>
</evidence>
<protein>
    <submittedName>
        <fullName evidence="2">Uncharacterized protein</fullName>
    </submittedName>
</protein>
<gene>
    <name evidence="2" type="ORF">TDIB3V08_LOCUS1751</name>
</gene>
<sequence length="633" mass="70386">MKQQDQNDLEEGAISHEEVVAEHQSDLVISMQDVMNLILESNRQRDQTLFDMMLSQQQQIPEPTYNIMPDLAKTIPYFDDLEKYLKEVKIGPVSFMSLIDTGSSCCTIQATAAIKSGLPIQPCKKSLHGFGNTENVITSLGRIVSDISMDSAVGGDVEMLVVPDNAQSTEVIIGRTWTELPSVAFVKLGEHLFVGNADEDPFKKLNLPTVTKDKPIKLRTLSANKLQGNCINFVQVVSNVPQDGQLMFGGAVYKPDENGEFSIQIINTSTKESTYQPPAEIQETVRNKIMAEQLHQKAYFDKKRYTHPSFDIGEELLQEAEADETKKSDCQQKHHVIKSGEIGGARASTGGRRRKRDGAYITERQTKGGSLQNIPQEVNAEFDHESSFSYCLRGASGSGTRRKKRNSGSFRDSGVSVSARQREGGSLPSNVDGGSGGMLTLSHLDLPSTSASLRFEEVRHPKLTIPCMRRDGPGYTYMGTNDAATSMTPVRDGESYSGSATSDFMVIEVGNLGLVDHENALEETASGGNGFSRHRKFSGDLSNMKPGDEGIEMEFFSDCISQFMQFRIYIVVIINTEKDLCRRTSDKEEVEGVTKGLREVWWKLQRTYVGGQVIKRKWKESPWWNDRVKKALE</sequence>